<dbReference type="Proteomes" id="UP000199226">
    <property type="component" value="Unassembled WGS sequence"/>
</dbReference>
<evidence type="ECO:0000313" key="1">
    <source>
        <dbReference type="EMBL" id="SDM91383.1"/>
    </source>
</evidence>
<proteinExistence type="predicted"/>
<gene>
    <name evidence="1" type="ORF">SAMN05421813_12844</name>
</gene>
<organism evidence="1 2">
    <name type="scientific">Daejeonella rubra</name>
    <dbReference type="NCBI Taxonomy" id="990371"/>
    <lineage>
        <taxon>Bacteria</taxon>
        <taxon>Pseudomonadati</taxon>
        <taxon>Bacteroidota</taxon>
        <taxon>Sphingobacteriia</taxon>
        <taxon>Sphingobacteriales</taxon>
        <taxon>Sphingobacteriaceae</taxon>
        <taxon>Daejeonella</taxon>
    </lineage>
</organism>
<name>A0A1G9X4V5_9SPHI</name>
<sequence>MSLYTTEQLTVLMSAQIGAALGSQDVTIFVVPNSQSKEPALFIRVNKPPIPHYKGESSIYGKALRLIYHLHRECNISRLLQTHELSHLALTEAKSFNLANQTNTYPFLTEHVKAICNSFNTMTPSQNDEYIGHMISLNNQ</sequence>
<accession>A0A1G9X4V5</accession>
<protein>
    <submittedName>
        <fullName evidence="1">Uncharacterized protein</fullName>
    </submittedName>
</protein>
<reference evidence="2" key="1">
    <citation type="submission" date="2016-10" db="EMBL/GenBank/DDBJ databases">
        <authorList>
            <person name="Varghese N."/>
            <person name="Submissions S."/>
        </authorList>
    </citation>
    <scope>NUCLEOTIDE SEQUENCE [LARGE SCALE GENOMIC DNA]</scope>
    <source>
        <strain evidence="2">DSM 24536</strain>
    </source>
</reference>
<evidence type="ECO:0000313" key="2">
    <source>
        <dbReference type="Proteomes" id="UP000199226"/>
    </source>
</evidence>
<dbReference type="EMBL" id="FNHH01000028">
    <property type="protein sequence ID" value="SDM91383.1"/>
    <property type="molecule type" value="Genomic_DNA"/>
</dbReference>
<dbReference type="STRING" id="990371.SAMN05421813_12844"/>
<keyword evidence="2" id="KW-1185">Reference proteome</keyword>
<dbReference type="AlphaFoldDB" id="A0A1G9X4V5"/>